<feature type="domain" description="Amine oxidase" evidence="1">
    <location>
        <begin position="13"/>
        <end position="506"/>
    </location>
</feature>
<proteinExistence type="predicted"/>
<dbReference type="Proteomes" id="UP000070457">
    <property type="component" value="Unassembled WGS sequence"/>
</dbReference>
<sequence>MNTSVAVLGGGVGGLSVAHELVKSGFSVTVYDKNSIWGGKARSMPVPASGTDGRADLPGEHGYRFFPGFYRHIDETMAEIPYKAGSVLDNLVHTKVNLMTRTVGGEQVVVSRFPRSLRELENFLDFMILDSFDVPQADAQFFSQRIWQLMTSCKERRDTEYEQRSAWEMLDAENRSENYRTMFIEQVRALVAADPRKISAKTAGNIFLKLMSDIINPGSHGNDRLLNGPTNDVWIDPWVDYLTDKGVTFISGVTVQSLETDSGRITGVVAHDNETSRDLIINADYYVLAVPVERAAEIIRSSAGLLDTAQSLRGIGKLADEVEWMNGLQLYLNKDIDHYSGHVMIMDSPWSLTFISQLPFWKDFDISRYGDGSIKTLLSVDISDWHRDGLFVNKPAEHCTPEEIKDEVWGQLKATIGAHGIELHDNDLVTWFLDPAVSADTAVQSHTHNTNAEPLLINTAGSWKLRPEAGTEITNLMLAADYIRTDTDLATMEAANEAARRAANAICRGEQLPEHSVIHEWKDPAWLHVFHIYDRSRFRRGLAWKGYNPVRIKLAGMLRSLLRRLWR</sequence>
<organism evidence="2 3">
    <name type="scientific">candidate division WS6 bacterium OLB20</name>
    <dbReference type="NCBI Taxonomy" id="1617426"/>
    <lineage>
        <taxon>Bacteria</taxon>
        <taxon>Candidatus Dojkabacteria</taxon>
    </lineage>
</organism>
<keyword evidence="2" id="KW-0560">Oxidoreductase</keyword>
<dbReference type="SUPFAM" id="SSF51905">
    <property type="entry name" value="FAD/NAD(P)-binding domain"/>
    <property type="match status" value="1"/>
</dbReference>
<evidence type="ECO:0000259" key="1">
    <source>
        <dbReference type="Pfam" id="PF01593"/>
    </source>
</evidence>
<dbReference type="InterPro" id="IPR002937">
    <property type="entry name" value="Amino_oxidase"/>
</dbReference>
<dbReference type="PATRIC" id="fig|1617426.3.peg.341"/>
<dbReference type="Pfam" id="PF01593">
    <property type="entry name" value="Amino_oxidase"/>
    <property type="match status" value="1"/>
</dbReference>
<evidence type="ECO:0000313" key="3">
    <source>
        <dbReference type="Proteomes" id="UP000070457"/>
    </source>
</evidence>
<dbReference type="PRINTS" id="PR00419">
    <property type="entry name" value="ADXRDTASE"/>
</dbReference>
<protein>
    <submittedName>
        <fullName evidence="2">D-amino acid dehydrogenase small subunit</fullName>
        <ecNumber evidence="2">1.4.99.6</ecNumber>
    </submittedName>
</protein>
<dbReference type="InterPro" id="IPR050464">
    <property type="entry name" value="Zeta_carotene_desat/Oxidored"/>
</dbReference>
<dbReference type="EC" id="1.4.99.6" evidence="2"/>
<dbReference type="Gene3D" id="3.50.50.60">
    <property type="entry name" value="FAD/NAD(P)-binding domain"/>
    <property type="match status" value="1"/>
</dbReference>
<dbReference type="PANTHER" id="PTHR42923">
    <property type="entry name" value="PROTOPORPHYRINOGEN OXIDASE"/>
    <property type="match status" value="1"/>
</dbReference>
<gene>
    <name evidence="2" type="primary">dadA</name>
    <name evidence="2" type="ORF">TR69_WS6001000342</name>
</gene>
<dbReference type="PANTHER" id="PTHR42923:SF46">
    <property type="entry name" value="AMINE OXIDASE"/>
    <property type="match status" value="1"/>
</dbReference>
<name>A0A136M0P5_9BACT</name>
<dbReference type="InterPro" id="IPR036188">
    <property type="entry name" value="FAD/NAD-bd_sf"/>
</dbReference>
<dbReference type="STRING" id="1617426.TR69_WS6001000342"/>
<reference evidence="2 3" key="1">
    <citation type="submission" date="2015-02" db="EMBL/GenBank/DDBJ databases">
        <title>Improved understanding of the partial-nitritation anammox process through 23 genomes representing the majority of the microbial community.</title>
        <authorList>
            <person name="Speth D.R."/>
            <person name="In T Zandt M."/>
            <person name="Guerrero Cruz S."/>
            <person name="Jetten M.S."/>
            <person name="Dutilh B.E."/>
        </authorList>
    </citation>
    <scope>NUCLEOTIDE SEQUENCE [LARGE SCALE GENOMIC DNA]</scope>
    <source>
        <strain evidence="2">OLB20</strain>
    </source>
</reference>
<dbReference type="AlphaFoldDB" id="A0A136M0P5"/>
<comment type="caution">
    <text evidence="2">The sequence shown here is derived from an EMBL/GenBank/DDBJ whole genome shotgun (WGS) entry which is preliminary data.</text>
</comment>
<evidence type="ECO:0000313" key="2">
    <source>
        <dbReference type="EMBL" id="KXK27465.1"/>
    </source>
</evidence>
<dbReference type="EMBL" id="JYNZ01000002">
    <property type="protein sequence ID" value="KXK27465.1"/>
    <property type="molecule type" value="Genomic_DNA"/>
</dbReference>
<dbReference type="GO" id="GO:0016491">
    <property type="term" value="F:oxidoreductase activity"/>
    <property type="evidence" value="ECO:0007669"/>
    <property type="project" value="UniProtKB-KW"/>
</dbReference>
<accession>A0A136M0P5</accession>